<accession>A0A0D6EQZ4</accession>
<gene>
    <name evidence="3" type="primary">SPOSA6832_04354</name>
</gene>
<evidence type="ECO:0000256" key="1">
    <source>
        <dbReference type="ARBA" id="ARBA00022793"/>
    </source>
</evidence>
<keyword evidence="2" id="KW-0456">Lyase</keyword>
<evidence type="ECO:0000313" key="4">
    <source>
        <dbReference type="Proteomes" id="UP000243876"/>
    </source>
</evidence>
<protein>
    <submittedName>
        <fullName evidence="3">SPOSA6832_04354-mRNA-1:cds</fullName>
    </submittedName>
</protein>
<dbReference type="GO" id="GO:0004609">
    <property type="term" value="F:phosphatidylserine decarboxylase activity"/>
    <property type="evidence" value="ECO:0007669"/>
    <property type="project" value="InterPro"/>
</dbReference>
<dbReference type="OrthoDB" id="5973539at2759"/>
<dbReference type="InterPro" id="IPR003817">
    <property type="entry name" value="PS_Dcarbxylase"/>
</dbReference>
<dbReference type="Pfam" id="PF02666">
    <property type="entry name" value="PS_Dcarbxylase"/>
    <property type="match status" value="1"/>
</dbReference>
<evidence type="ECO:0000313" key="3">
    <source>
        <dbReference type="EMBL" id="CEQ42532.1"/>
    </source>
</evidence>
<proteinExistence type="predicted"/>
<name>A0A0D6EQZ4_SPOSA</name>
<keyword evidence="4" id="KW-1185">Reference proteome</keyword>
<dbReference type="EMBL" id="CENE01000028">
    <property type="protein sequence ID" value="CEQ42532.1"/>
    <property type="molecule type" value="Genomic_DNA"/>
</dbReference>
<dbReference type="PANTHER" id="PTHR10067">
    <property type="entry name" value="PHOSPHATIDYLSERINE DECARBOXYLASE"/>
    <property type="match status" value="1"/>
</dbReference>
<dbReference type="GO" id="GO:0008654">
    <property type="term" value="P:phospholipid biosynthetic process"/>
    <property type="evidence" value="ECO:0007669"/>
    <property type="project" value="InterPro"/>
</dbReference>
<organism evidence="3 4">
    <name type="scientific">Sporidiobolus salmonicolor</name>
    <name type="common">Yeast-like fungus</name>
    <name type="synonym">Sporobolomyces salmonicolor</name>
    <dbReference type="NCBI Taxonomy" id="5005"/>
    <lineage>
        <taxon>Eukaryota</taxon>
        <taxon>Fungi</taxon>
        <taxon>Dikarya</taxon>
        <taxon>Basidiomycota</taxon>
        <taxon>Pucciniomycotina</taxon>
        <taxon>Microbotryomycetes</taxon>
        <taxon>Sporidiobolales</taxon>
        <taxon>Sporidiobolaceae</taxon>
        <taxon>Sporobolomyces</taxon>
    </lineage>
</organism>
<feature type="non-terminal residue" evidence="3">
    <location>
        <position position="1"/>
    </location>
</feature>
<reference evidence="4" key="1">
    <citation type="submission" date="2015-02" db="EMBL/GenBank/DDBJ databases">
        <authorList>
            <person name="Gon?alves P."/>
        </authorList>
    </citation>
    <scope>NUCLEOTIDE SEQUENCE [LARGE SCALE GENOMIC DNA]</scope>
</reference>
<dbReference type="Proteomes" id="UP000243876">
    <property type="component" value="Unassembled WGS sequence"/>
</dbReference>
<dbReference type="PANTHER" id="PTHR10067:SF17">
    <property type="entry name" value="PHOSPHATIDYLSERINE DECARBOXYLASE PROENZYME 2"/>
    <property type="match status" value="1"/>
</dbReference>
<dbReference type="AlphaFoldDB" id="A0A0D6EQZ4"/>
<sequence>MRLLYHGVLGHQKFLDSNQVEKARRVPSPKLLAILKRWSIREGKRFDSHEHVLQRIEAYIHAYDIDCSQLLEPDLTKYATLNDFFYRKLNPLARPIAAPSDPNVISSDADRRLTVFPSVAATKVWIKVSAQWLRSLGETATPWVDLPNFRRASTSRSLGYCKTTNSQSGYTTAVSPSLVSLRPTTIVTTPLSTQWSGRRTTLAASTTHVRVSPFRLKYSAPHPVDARMQTVNSLIVRDKRFDPLGENKRDISLARSVDCSRQLCIRSHRLSAALASGRHVPVAFCQIGALLVASIRQTVTPRDVVHRGHELGYFAYGGSTIVLVAPRDSIKWDKDILRNAAGDNAERMQIETLVKVHLRMTFSLGRQVLY</sequence>
<keyword evidence="1" id="KW-0210">Decarboxylase</keyword>
<evidence type="ECO:0000256" key="2">
    <source>
        <dbReference type="ARBA" id="ARBA00023239"/>
    </source>
</evidence>